<evidence type="ECO:0008006" key="5">
    <source>
        <dbReference type="Google" id="ProtNLM"/>
    </source>
</evidence>
<dbReference type="EMBL" id="JASAOK010000039">
    <property type="protein sequence ID" value="KAK6216991.1"/>
    <property type="molecule type" value="Genomic_DNA"/>
</dbReference>
<keyword evidence="4" id="KW-1185">Reference proteome</keyword>
<feature type="compositionally biased region" description="Polar residues" evidence="1">
    <location>
        <begin position="1"/>
        <end position="25"/>
    </location>
</feature>
<proteinExistence type="predicted"/>
<keyword evidence="2" id="KW-0812">Transmembrane</keyword>
<feature type="transmembrane region" description="Helical" evidence="2">
    <location>
        <begin position="756"/>
        <end position="777"/>
    </location>
</feature>
<comment type="caution">
    <text evidence="3">The sequence shown here is derived from an EMBL/GenBank/DDBJ whole genome shotgun (WGS) entry which is preliminary data.</text>
</comment>
<feature type="compositionally biased region" description="Basic and acidic residues" evidence="1">
    <location>
        <begin position="31"/>
        <end position="41"/>
    </location>
</feature>
<feature type="compositionally biased region" description="Polar residues" evidence="1">
    <location>
        <begin position="127"/>
        <end position="144"/>
    </location>
</feature>
<sequence>MASTPTSPALETASQTQRNSQTATFQRLKKREYDRKAQRVAREKKKNRIAQLESLVEKLSHQDDNATTASLMAQLSRVTEQRNKLVTCLRTTSSVFSSHVREAETWDSDEAMGELPLHRPLDVVSHEASSLSPSATPGTASVPVQENDADTNKTQQNVNDMEMLLDESIFDIDHLLEDIVFEPEVPTTTPPVMTNEPRPPTLAALTEKSSLNMAQQQGQLPKCHCSSTLLVRRLSDGSQVSCNNWKAGNEILKEPFVLSNAVLNLEDKTSEDIPVHAVLYGWDSLAHSGRMTPLWSKVRQLDELCFSACGQTERLAVLFIIHLLMRAYADPGLVKSAVIPQWYLKSPLQEISHDPSADYFAWPALRYRFAVSPHQYCGNMFWHMFKEHLRIVWPYDFRDCYVRNVQLGTYGLSSLFKETVHNLRCWTMEPGFFDRFPEMRQDIPRFPGTPSPAATYQFQFAFSRNSTTSPGMDMFLTGCLIDPKKTGKREGEEYLDKSIARGDTGQCELSAKTHISGFLLSDVGADGALDSQINGTDISVRRDCPFSPWDEFYITDFLQEHFHDLSTADHCWIVKGVAGLKELLQRNISANPFLNVTIPTCISLNISSSGNAFSIDFSDNSYRVNGVGEDEFVILTYVHLVTMTAAFFLAYPIILVLASTPSLCIMIDRPLQEPTKRKVERWQTIFTVLVFAPLATAGLVTGIIAMGDSEHARTSHGITGYITIGLAAISVPLYLYQKWLSSRPDLTFHMYRRLKLINAADFLVCQAILLISGFALPDGIDDFGIMTICGTNTVSSSVVFSLGMILSFVWNCAMATMTVQWLLEQRVRGGSLRDRAPPWMLKILRKRSDSETTFQ</sequence>
<keyword evidence="2" id="KW-1133">Transmembrane helix</keyword>
<dbReference type="PANTHER" id="PTHR37012">
    <property type="entry name" value="B-ZIP TRANSCRIPTION FACTOR (EUROFUNG)-RELATED"/>
    <property type="match status" value="1"/>
</dbReference>
<evidence type="ECO:0000313" key="4">
    <source>
        <dbReference type="Proteomes" id="UP001327957"/>
    </source>
</evidence>
<dbReference type="PANTHER" id="PTHR37012:SF7">
    <property type="entry name" value="B-ZIP TRANSCRIPTION FACTOR (EUROFUNG)-RELATED"/>
    <property type="match status" value="1"/>
</dbReference>
<keyword evidence="2" id="KW-0472">Membrane</keyword>
<feature type="region of interest" description="Disordered" evidence="1">
    <location>
        <begin position="1"/>
        <end position="45"/>
    </location>
</feature>
<gene>
    <name evidence="3" type="ORF">QIS74_07105</name>
</gene>
<evidence type="ECO:0000256" key="1">
    <source>
        <dbReference type="SAM" id="MobiDB-lite"/>
    </source>
</evidence>
<dbReference type="Proteomes" id="UP001327957">
    <property type="component" value="Unassembled WGS sequence"/>
</dbReference>
<name>A0AAV9TAB7_9PEZI</name>
<feature type="transmembrane region" description="Helical" evidence="2">
    <location>
        <begin position="797"/>
        <end position="823"/>
    </location>
</feature>
<reference evidence="3 4" key="1">
    <citation type="submission" date="2023-04" db="EMBL/GenBank/DDBJ databases">
        <title>Colletotrichum tabacum stain YC1 causing leaf anthracnose on Nicotiana tabacum(L.) cv.</title>
        <authorList>
            <person name="Ji Z."/>
            <person name="Wang M."/>
            <person name="Zhang J."/>
            <person name="Wang N."/>
            <person name="Zhou Z."/>
        </authorList>
    </citation>
    <scope>NUCLEOTIDE SEQUENCE [LARGE SCALE GENOMIC DNA]</scope>
    <source>
        <strain evidence="3 4">YC1</strain>
    </source>
</reference>
<dbReference type="CDD" id="cd14688">
    <property type="entry name" value="bZIP_YAP"/>
    <property type="match status" value="1"/>
</dbReference>
<accession>A0AAV9TAB7</accession>
<dbReference type="AlphaFoldDB" id="A0AAV9TAB7"/>
<dbReference type="InterPro" id="IPR021833">
    <property type="entry name" value="DUF3425"/>
</dbReference>
<feature type="transmembrane region" description="Helical" evidence="2">
    <location>
        <begin position="685"/>
        <end position="706"/>
    </location>
</feature>
<protein>
    <recommendedName>
        <fullName evidence="5">BZIP domain-containing protein</fullName>
    </recommendedName>
</protein>
<dbReference type="Pfam" id="PF11905">
    <property type="entry name" value="DUF3425"/>
    <property type="match status" value="1"/>
</dbReference>
<evidence type="ECO:0000256" key="2">
    <source>
        <dbReference type="SAM" id="Phobius"/>
    </source>
</evidence>
<feature type="transmembrane region" description="Helical" evidence="2">
    <location>
        <begin position="718"/>
        <end position="736"/>
    </location>
</feature>
<evidence type="ECO:0000313" key="3">
    <source>
        <dbReference type="EMBL" id="KAK6216991.1"/>
    </source>
</evidence>
<feature type="transmembrane region" description="Helical" evidence="2">
    <location>
        <begin position="637"/>
        <end position="664"/>
    </location>
</feature>
<feature type="region of interest" description="Disordered" evidence="1">
    <location>
        <begin position="124"/>
        <end position="146"/>
    </location>
</feature>
<organism evidence="3 4">
    <name type="scientific">Colletotrichum tabaci</name>
    <dbReference type="NCBI Taxonomy" id="1209068"/>
    <lineage>
        <taxon>Eukaryota</taxon>
        <taxon>Fungi</taxon>
        <taxon>Dikarya</taxon>
        <taxon>Ascomycota</taxon>
        <taxon>Pezizomycotina</taxon>
        <taxon>Sordariomycetes</taxon>
        <taxon>Hypocreomycetidae</taxon>
        <taxon>Glomerellales</taxon>
        <taxon>Glomerellaceae</taxon>
        <taxon>Colletotrichum</taxon>
        <taxon>Colletotrichum destructivum species complex</taxon>
    </lineage>
</organism>